<reference evidence="5" key="1">
    <citation type="submission" date="2017-12" db="EMBL/GenBank/DDBJ databases">
        <title>Draft genome sequence of Telmatospirillum siberiense 26-4b1T, an acidotolerant peatland alphaproteobacterium potentially involved in sulfur cycling.</title>
        <authorList>
            <person name="Hausmann B."/>
            <person name="Pjevac P."/>
            <person name="Schreck K."/>
            <person name="Herbold C.W."/>
            <person name="Daims H."/>
            <person name="Wagner M."/>
            <person name="Pester M."/>
            <person name="Loy A."/>
        </authorList>
    </citation>
    <scope>NUCLEOTIDE SEQUENCE [LARGE SCALE GENOMIC DNA]</scope>
    <source>
        <strain evidence="5">26-4b1</strain>
    </source>
</reference>
<dbReference type="SMART" id="SM00267">
    <property type="entry name" value="GGDEF"/>
    <property type="match status" value="1"/>
</dbReference>
<dbReference type="PROSITE" id="PS50887">
    <property type="entry name" value="GGDEF"/>
    <property type="match status" value="1"/>
</dbReference>
<evidence type="ECO:0000256" key="1">
    <source>
        <dbReference type="ARBA" id="ARBA00012528"/>
    </source>
</evidence>
<evidence type="ECO:0000313" key="4">
    <source>
        <dbReference type="EMBL" id="PKU25523.1"/>
    </source>
</evidence>
<dbReference type="OrthoDB" id="9812260at2"/>
<dbReference type="Gene3D" id="3.30.70.270">
    <property type="match status" value="1"/>
</dbReference>
<dbReference type="NCBIfam" id="TIGR00254">
    <property type="entry name" value="GGDEF"/>
    <property type="match status" value="1"/>
</dbReference>
<dbReference type="InterPro" id="IPR043128">
    <property type="entry name" value="Rev_trsase/Diguanyl_cyclase"/>
</dbReference>
<organism evidence="4 5">
    <name type="scientific">Telmatospirillum siberiense</name>
    <dbReference type="NCBI Taxonomy" id="382514"/>
    <lineage>
        <taxon>Bacteria</taxon>
        <taxon>Pseudomonadati</taxon>
        <taxon>Pseudomonadota</taxon>
        <taxon>Alphaproteobacteria</taxon>
        <taxon>Rhodospirillales</taxon>
        <taxon>Rhodospirillaceae</taxon>
        <taxon>Telmatospirillum</taxon>
    </lineage>
</organism>
<dbReference type="InterPro" id="IPR000160">
    <property type="entry name" value="GGDEF_dom"/>
</dbReference>
<dbReference type="Proteomes" id="UP000233293">
    <property type="component" value="Unassembled WGS sequence"/>
</dbReference>
<comment type="catalytic activity">
    <reaction evidence="2">
        <text>2 GTP = 3',3'-c-di-GMP + 2 diphosphate</text>
        <dbReference type="Rhea" id="RHEA:24898"/>
        <dbReference type="ChEBI" id="CHEBI:33019"/>
        <dbReference type="ChEBI" id="CHEBI:37565"/>
        <dbReference type="ChEBI" id="CHEBI:58805"/>
        <dbReference type="EC" id="2.7.7.65"/>
    </reaction>
</comment>
<sequence length="137" mass="14877">MKINEDGVAILFIDLDNFKQVNDTHGPEKRDEILRSVGKILRSILRDKDVAGRMGGDEFVICVSARREVIQKTAMSIAQRIITGTNGVGYGIGCSIGIALITSPQDTIASTIKCADAAMYEAKKLGKNRFILFGTSN</sequence>
<dbReference type="PANTHER" id="PTHR45138:SF9">
    <property type="entry name" value="DIGUANYLATE CYCLASE DGCM-RELATED"/>
    <property type="match status" value="1"/>
</dbReference>
<dbReference type="PANTHER" id="PTHR45138">
    <property type="entry name" value="REGULATORY COMPONENTS OF SENSORY TRANSDUCTION SYSTEM"/>
    <property type="match status" value="1"/>
</dbReference>
<feature type="domain" description="GGDEF" evidence="3">
    <location>
        <begin position="6"/>
        <end position="135"/>
    </location>
</feature>
<dbReference type="SUPFAM" id="SSF55073">
    <property type="entry name" value="Nucleotide cyclase"/>
    <property type="match status" value="1"/>
</dbReference>
<gene>
    <name evidence="4" type="ORF">CWS72_05510</name>
</gene>
<evidence type="ECO:0000313" key="5">
    <source>
        <dbReference type="Proteomes" id="UP000233293"/>
    </source>
</evidence>
<name>A0A2N3PYQ3_9PROT</name>
<proteinExistence type="predicted"/>
<dbReference type="InterPro" id="IPR050469">
    <property type="entry name" value="Diguanylate_Cyclase"/>
</dbReference>
<comment type="caution">
    <text evidence="4">The sequence shown here is derived from an EMBL/GenBank/DDBJ whole genome shotgun (WGS) entry which is preliminary data.</text>
</comment>
<dbReference type="InterPro" id="IPR029787">
    <property type="entry name" value="Nucleotide_cyclase"/>
</dbReference>
<dbReference type="EMBL" id="PIUM01000004">
    <property type="protein sequence ID" value="PKU25523.1"/>
    <property type="molecule type" value="Genomic_DNA"/>
</dbReference>
<dbReference type="AlphaFoldDB" id="A0A2N3PYQ3"/>
<keyword evidence="5" id="KW-1185">Reference proteome</keyword>
<evidence type="ECO:0000259" key="3">
    <source>
        <dbReference type="PROSITE" id="PS50887"/>
    </source>
</evidence>
<dbReference type="Pfam" id="PF00990">
    <property type="entry name" value="GGDEF"/>
    <property type="match status" value="1"/>
</dbReference>
<evidence type="ECO:0000256" key="2">
    <source>
        <dbReference type="ARBA" id="ARBA00034247"/>
    </source>
</evidence>
<protein>
    <recommendedName>
        <fullName evidence="1">diguanylate cyclase</fullName>
        <ecNumber evidence="1">2.7.7.65</ecNumber>
    </recommendedName>
</protein>
<dbReference type="EC" id="2.7.7.65" evidence="1"/>
<dbReference type="CDD" id="cd01949">
    <property type="entry name" value="GGDEF"/>
    <property type="match status" value="1"/>
</dbReference>
<dbReference type="GO" id="GO:0052621">
    <property type="term" value="F:diguanylate cyclase activity"/>
    <property type="evidence" value="ECO:0007669"/>
    <property type="project" value="UniProtKB-EC"/>
</dbReference>
<accession>A0A2N3PYQ3</accession>